<protein>
    <submittedName>
        <fullName evidence="1">Uncharacterized protein</fullName>
    </submittedName>
</protein>
<name>A0A0A1UMI7_9HYPO</name>
<evidence type="ECO:0000313" key="1">
    <source>
        <dbReference type="EMBL" id="EXU95513.1"/>
    </source>
</evidence>
<reference evidence="1 2" key="1">
    <citation type="submission" date="2014-02" db="EMBL/GenBank/DDBJ databases">
        <title>The genome sequence of the entomopathogenic fungus Metarhizium robertsii ARSEF 2575.</title>
        <authorList>
            <person name="Giuliano Garisto Donzelli B."/>
            <person name="Roe B.A."/>
            <person name="Macmil S.L."/>
            <person name="Krasnoff S.B."/>
            <person name="Gibson D.M."/>
        </authorList>
    </citation>
    <scope>NUCLEOTIDE SEQUENCE [LARGE SCALE GENOMIC DNA]</scope>
    <source>
        <strain evidence="1 2">ARSEF 2575</strain>
    </source>
</reference>
<dbReference type="Proteomes" id="UP000030151">
    <property type="component" value="Unassembled WGS sequence"/>
</dbReference>
<accession>A0A0A1UMI7</accession>
<sequence>MAGASMCRPIIVGTVINMRAKFVTLRKTKNCHTWLMLCGADSHIDRIASQSLGKGENDEYVGYSGFMRLFWGYC</sequence>
<dbReference type="EMBL" id="JELW01000077">
    <property type="protein sequence ID" value="EXU95513.1"/>
    <property type="molecule type" value="Genomic_DNA"/>
</dbReference>
<organism evidence="1 2">
    <name type="scientific">Metarhizium robertsii</name>
    <dbReference type="NCBI Taxonomy" id="568076"/>
    <lineage>
        <taxon>Eukaryota</taxon>
        <taxon>Fungi</taxon>
        <taxon>Dikarya</taxon>
        <taxon>Ascomycota</taxon>
        <taxon>Pezizomycotina</taxon>
        <taxon>Sordariomycetes</taxon>
        <taxon>Hypocreomycetidae</taxon>
        <taxon>Hypocreales</taxon>
        <taxon>Clavicipitaceae</taxon>
        <taxon>Metarhizium</taxon>
    </lineage>
</organism>
<dbReference type="HOGENOM" id="CLU_2688332_0_0_1"/>
<dbReference type="AlphaFoldDB" id="A0A0A1UMI7"/>
<gene>
    <name evidence="1" type="ORF">X797_011425</name>
</gene>
<evidence type="ECO:0000313" key="2">
    <source>
        <dbReference type="Proteomes" id="UP000030151"/>
    </source>
</evidence>
<proteinExistence type="predicted"/>
<comment type="caution">
    <text evidence="1">The sequence shown here is derived from an EMBL/GenBank/DDBJ whole genome shotgun (WGS) entry which is preliminary data.</text>
</comment>